<reference evidence="1" key="1">
    <citation type="submission" date="2014-05" db="EMBL/GenBank/DDBJ databases">
        <authorList>
            <person name="Hou D."/>
            <person name="Liu X."/>
            <person name="Yin F."/>
            <person name="Zhu Z."/>
            <person name="Wang J."/>
            <person name="Zhang L."/>
            <person name="Kou Z."/>
            <person name="Deng F."/>
            <person name="Wang H."/>
            <person name="Hu Z."/>
        </authorList>
    </citation>
    <scope>NUCLEOTIDE SEQUENCE</scope>
    <source>
        <strain evidence="1">CTa</strain>
    </source>
</reference>
<proteinExistence type="predicted"/>
<dbReference type="InterPro" id="IPR003225">
    <property type="entry name" value="DUF325"/>
</dbReference>
<organismHost>
    <name type="scientific">Lepidoptera</name>
    <name type="common">moths &amp; butterflies</name>
    <dbReference type="NCBI Taxonomy" id="7088"/>
</organismHost>
<dbReference type="Pfam" id="PF03804">
    <property type="entry name" value="DUF325"/>
    <property type="match status" value="1"/>
</dbReference>
<name>A0A077D0I4_NPVMB</name>
<protein>
    <submittedName>
        <fullName evidence="1">Orf38</fullName>
    </submittedName>
</protein>
<accession>A0A077D0I4</accession>
<sequence length="175" mass="20242">MASLTLEQYTQILMFKLGDTIETKLGALNELCSFIRKHVAKNDYKNFDYDNEHEFIADIVAEIVHTHLANGDDDDNLSKSVICYRTCQECERADTNARKIVALKRYVCNKCNTDLNENLESLSEADEKALGISKWTIIKLVTEAVLLVRCWVWGLCEKPWYILWKKKTKIDNKAF</sequence>
<dbReference type="EMBL" id="KJ871680">
    <property type="protein sequence ID" value="AIL25116.1"/>
    <property type="molecule type" value="Genomic_DNA"/>
</dbReference>
<evidence type="ECO:0000313" key="1">
    <source>
        <dbReference type="EMBL" id="AIL25116.1"/>
    </source>
</evidence>
<organism evidence="1">
    <name type="scientific">Mamestra brassicae nuclear polyhedrosis virus</name>
    <name type="common">MbNPV</name>
    <dbReference type="NCBI Taxonomy" id="78219"/>
    <lineage>
        <taxon>Viruses</taxon>
        <taxon>Viruses incertae sedis</taxon>
        <taxon>Naldaviricetes</taxon>
        <taxon>Lefavirales</taxon>
        <taxon>Baculoviridae</taxon>
        <taxon>Alphabaculovirus</taxon>
        <taxon>Alphabaculovirus mabrassicae</taxon>
    </lineage>
</organism>